<dbReference type="InterPro" id="IPR000719">
    <property type="entry name" value="Prot_kinase_dom"/>
</dbReference>
<keyword evidence="15" id="KW-1185">Reference proteome</keyword>
<dbReference type="InterPro" id="IPR022495">
    <property type="entry name" value="Bud32"/>
</dbReference>
<dbReference type="Proteomes" id="UP000658997">
    <property type="component" value="Unassembled WGS sequence"/>
</dbReference>
<dbReference type="Gene3D" id="3.30.200.20">
    <property type="entry name" value="Phosphorylase Kinase, domain 1"/>
    <property type="match status" value="1"/>
</dbReference>
<dbReference type="InterPro" id="IPR011009">
    <property type="entry name" value="Kinase-like_dom_sf"/>
</dbReference>
<evidence type="ECO:0000256" key="9">
    <source>
        <dbReference type="ARBA" id="ARBA00022840"/>
    </source>
</evidence>
<dbReference type="GO" id="GO:0005829">
    <property type="term" value="C:cytosol"/>
    <property type="evidence" value="ECO:0007669"/>
    <property type="project" value="TreeGrafter"/>
</dbReference>
<dbReference type="PROSITE" id="PS50011">
    <property type="entry name" value="PROTEIN_KINASE_DOM"/>
    <property type="match status" value="1"/>
</dbReference>
<evidence type="ECO:0000256" key="3">
    <source>
        <dbReference type="ARBA" id="ARBA00022490"/>
    </source>
</evidence>
<dbReference type="GO" id="GO:0070525">
    <property type="term" value="P:tRNA threonylcarbamoyladenosine metabolic process"/>
    <property type="evidence" value="ECO:0007669"/>
    <property type="project" value="TreeGrafter"/>
</dbReference>
<evidence type="ECO:0000256" key="11">
    <source>
        <dbReference type="ARBA" id="ARBA00048679"/>
    </source>
</evidence>
<dbReference type="EC" id="2.7.11.1" evidence="2"/>
<dbReference type="InterPro" id="IPR006683">
    <property type="entry name" value="Thioestr_dom"/>
</dbReference>
<evidence type="ECO:0000256" key="5">
    <source>
        <dbReference type="ARBA" id="ARBA00022679"/>
    </source>
</evidence>
<dbReference type="SUPFAM" id="SSF56112">
    <property type="entry name" value="Protein kinase-like (PK-like)"/>
    <property type="match status" value="1"/>
</dbReference>
<keyword evidence="9" id="KW-0067">ATP-binding</keyword>
<feature type="compositionally biased region" description="Polar residues" evidence="12">
    <location>
        <begin position="335"/>
        <end position="348"/>
    </location>
</feature>
<dbReference type="PROSITE" id="PS00109">
    <property type="entry name" value="PROTEIN_KINASE_TYR"/>
    <property type="match status" value="1"/>
</dbReference>
<evidence type="ECO:0000256" key="7">
    <source>
        <dbReference type="ARBA" id="ARBA00022741"/>
    </source>
</evidence>
<evidence type="ECO:0000259" key="13">
    <source>
        <dbReference type="PROSITE" id="PS50011"/>
    </source>
</evidence>
<dbReference type="GO" id="GO:0000408">
    <property type="term" value="C:EKC/KEOPS complex"/>
    <property type="evidence" value="ECO:0007669"/>
    <property type="project" value="TreeGrafter"/>
</dbReference>
<dbReference type="GO" id="GO:0005524">
    <property type="term" value="F:ATP binding"/>
    <property type="evidence" value="ECO:0007669"/>
    <property type="project" value="UniProtKB-KW"/>
</dbReference>
<dbReference type="EMBL" id="ULHB01000020">
    <property type="protein sequence ID" value="SYW76695.1"/>
    <property type="molecule type" value="Genomic_DNA"/>
</dbReference>
<protein>
    <recommendedName>
        <fullName evidence="2">non-specific serine/threonine protein kinase</fullName>
        <ecNumber evidence="2">2.7.11.1</ecNumber>
    </recommendedName>
</protein>
<keyword evidence="3" id="KW-0963">Cytoplasm</keyword>
<keyword evidence="6" id="KW-0819">tRNA processing</keyword>
<dbReference type="AlphaFoldDB" id="A0A8H8QJ67"/>
<evidence type="ECO:0000313" key="15">
    <source>
        <dbReference type="Proteomes" id="UP000658997"/>
    </source>
</evidence>
<evidence type="ECO:0000256" key="2">
    <source>
        <dbReference type="ARBA" id="ARBA00012513"/>
    </source>
</evidence>
<feature type="region of interest" description="Disordered" evidence="12">
    <location>
        <begin position="738"/>
        <end position="770"/>
    </location>
</feature>
<feature type="domain" description="Protein kinase" evidence="13">
    <location>
        <begin position="493"/>
        <end position="770"/>
    </location>
</feature>
<keyword evidence="7" id="KW-0547">Nucleotide-binding</keyword>
<feature type="region of interest" description="Disordered" evidence="12">
    <location>
        <begin position="271"/>
        <end position="479"/>
    </location>
</feature>
<evidence type="ECO:0000256" key="1">
    <source>
        <dbReference type="ARBA" id="ARBA00010630"/>
    </source>
</evidence>
<dbReference type="CDD" id="cd03443">
    <property type="entry name" value="PaaI_thioesterase"/>
    <property type="match status" value="1"/>
</dbReference>
<dbReference type="NCBIfam" id="TIGR03724">
    <property type="entry name" value="arch_bud32"/>
    <property type="match status" value="1"/>
</dbReference>
<keyword evidence="5" id="KW-0808">Transferase</keyword>
<dbReference type="GO" id="GO:0005634">
    <property type="term" value="C:nucleus"/>
    <property type="evidence" value="ECO:0007669"/>
    <property type="project" value="TreeGrafter"/>
</dbReference>
<name>A0A8H8QJ67_9BASI</name>
<evidence type="ECO:0000256" key="10">
    <source>
        <dbReference type="ARBA" id="ARBA00047899"/>
    </source>
</evidence>
<feature type="compositionally biased region" description="Basic and acidic residues" evidence="12">
    <location>
        <begin position="754"/>
        <end position="770"/>
    </location>
</feature>
<keyword evidence="8 14" id="KW-0418">Kinase</keyword>
<comment type="similarity">
    <text evidence="1">Belongs to the protein kinase superfamily. BUD32 family.</text>
</comment>
<dbReference type="GO" id="GO:0008033">
    <property type="term" value="P:tRNA processing"/>
    <property type="evidence" value="ECO:0007669"/>
    <property type="project" value="UniProtKB-KW"/>
</dbReference>
<feature type="compositionally biased region" description="Low complexity" evidence="12">
    <location>
        <begin position="355"/>
        <end position="373"/>
    </location>
</feature>
<feature type="compositionally biased region" description="Basic and acidic residues" evidence="12">
    <location>
        <begin position="419"/>
        <end position="429"/>
    </location>
</feature>
<proteinExistence type="inferred from homology"/>
<dbReference type="GO" id="GO:0004674">
    <property type="term" value="F:protein serine/threonine kinase activity"/>
    <property type="evidence" value="ECO:0007669"/>
    <property type="project" value="UniProtKB-KW"/>
</dbReference>
<evidence type="ECO:0000256" key="8">
    <source>
        <dbReference type="ARBA" id="ARBA00022777"/>
    </source>
</evidence>
<dbReference type="FunFam" id="3.30.200.20:FF:000201">
    <property type="entry name" value="TP53-regulating kinase isoform X1"/>
    <property type="match status" value="1"/>
</dbReference>
<evidence type="ECO:0000313" key="14">
    <source>
        <dbReference type="EMBL" id="SYW76695.1"/>
    </source>
</evidence>
<dbReference type="Gene3D" id="1.10.510.10">
    <property type="entry name" value="Transferase(Phosphotransferase) domain 1"/>
    <property type="match status" value="1"/>
</dbReference>
<comment type="catalytic activity">
    <reaction evidence="10">
        <text>L-threonyl-[protein] + ATP = O-phospho-L-threonyl-[protein] + ADP + H(+)</text>
        <dbReference type="Rhea" id="RHEA:46608"/>
        <dbReference type="Rhea" id="RHEA-COMP:11060"/>
        <dbReference type="Rhea" id="RHEA-COMP:11605"/>
        <dbReference type="ChEBI" id="CHEBI:15378"/>
        <dbReference type="ChEBI" id="CHEBI:30013"/>
        <dbReference type="ChEBI" id="CHEBI:30616"/>
        <dbReference type="ChEBI" id="CHEBI:61977"/>
        <dbReference type="ChEBI" id="CHEBI:456216"/>
        <dbReference type="EC" id="2.7.11.1"/>
    </reaction>
</comment>
<feature type="compositionally biased region" description="Polar residues" evidence="12">
    <location>
        <begin position="272"/>
        <end position="283"/>
    </location>
</feature>
<dbReference type="InterPro" id="IPR008266">
    <property type="entry name" value="Tyr_kinase_AS"/>
</dbReference>
<keyword evidence="4" id="KW-0723">Serine/threonine-protein kinase</keyword>
<dbReference type="Pfam" id="PF03061">
    <property type="entry name" value="4HBT"/>
    <property type="match status" value="1"/>
</dbReference>
<feature type="compositionally biased region" description="Low complexity" evidence="12">
    <location>
        <begin position="294"/>
        <end position="306"/>
    </location>
</feature>
<evidence type="ECO:0000256" key="12">
    <source>
        <dbReference type="SAM" id="MobiDB-lite"/>
    </source>
</evidence>
<dbReference type="SUPFAM" id="SSF54637">
    <property type="entry name" value="Thioesterase/thiol ester dehydrase-isomerase"/>
    <property type="match status" value="1"/>
</dbReference>
<evidence type="ECO:0000256" key="4">
    <source>
        <dbReference type="ARBA" id="ARBA00022527"/>
    </source>
</evidence>
<dbReference type="PANTHER" id="PTHR12209:SF0">
    <property type="entry name" value="EKC_KEOPS COMPLEX SUBUNIT TP53RK"/>
    <property type="match status" value="1"/>
</dbReference>
<sequence>MPAPAPKNLQEATQDAVNMTRNLADYHGYSSSAVDPSVTVISVERTGLDENGNLVREAADVDDSNETARLTMKTFGSATDTTPVRKDIHTRLVLHMRVTEKMDNSLGNMHGGCSATLVDNITSMVIFYHTSGVMGTPWSFLGVSQNLSVLYMNACPVGSVIEMDVYSEQVGKSIALLTAEFWIVERDDGQTDDGEGPVHSGKWKRVKKTITGTHTKFAKQKLVILLNLPYLITSDQSPLRSETGSSSARFVVLFFPSLYWNTFLDKHHQYTKHSTSGLNQRKTMSGIEQREGGSSTSSPPSSRTPRLAFPTARSRPTSIVDTTTTSVEASAEAILSTSPASSITSTGASPRKHIQSAADRLASAQAKDAAAAAKPHRTRTTSSTSRSSTEGGRPKLPSLLQASTTRSAATPATSTSLEIKPDDKLEGGSRRVSTTSQSDVKAAAGAGSRRGSRDQSPTAESKVAGPSTTKKLIATPPKPLPNAPPLVALLSDFRASKLIKQGAEAKVYISRIATNNILSWPQPRSSNLASSTVEPASSILLKWRFPKTYRHPTLSSNITASRTIMEARALLRCAKAGVAVPAVRCVDEKEGILGLELIAGKSVREWLGGGAEGEDEVIIDGEEAEAAEGEEAVLSEEEQAKLMRLIGKQLAIMHEADIIHGDLTTSNMMLRPASKDTSAAVDLDHDEVVLIDYGLSSVSAFAEDKAVDLYVLERAFASTHPASERLFQTILDSYAEEVSARSSGKNRGKGGRLGKWEETKRKLEEDVRAG</sequence>
<dbReference type="InterPro" id="IPR029069">
    <property type="entry name" value="HotDog_dom_sf"/>
</dbReference>
<comment type="catalytic activity">
    <reaction evidence="11">
        <text>L-seryl-[protein] + ATP = O-phospho-L-seryl-[protein] + ADP + H(+)</text>
        <dbReference type="Rhea" id="RHEA:17989"/>
        <dbReference type="Rhea" id="RHEA-COMP:9863"/>
        <dbReference type="Rhea" id="RHEA-COMP:11604"/>
        <dbReference type="ChEBI" id="CHEBI:15378"/>
        <dbReference type="ChEBI" id="CHEBI:29999"/>
        <dbReference type="ChEBI" id="CHEBI:30616"/>
        <dbReference type="ChEBI" id="CHEBI:83421"/>
        <dbReference type="ChEBI" id="CHEBI:456216"/>
        <dbReference type="EC" id="2.7.11.1"/>
    </reaction>
</comment>
<reference evidence="14" key="1">
    <citation type="submission" date="2018-08" db="EMBL/GenBank/DDBJ databases">
        <authorList>
            <person name="Guldener U."/>
        </authorList>
    </citation>
    <scope>NUCLEOTIDE SEQUENCE</scope>
    <source>
        <strain evidence="14">UB2</strain>
    </source>
</reference>
<organism evidence="14 15">
    <name type="scientific">Ustilago bromivora</name>
    <dbReference type="NCBI Taxonomy" id="307758"/>
    <lineage>
        <taxon>Eukaryota</taxon>
        <taxon>Fungi</taxon>
        <taxon>Dikarya</taxon>
        <taxon>Basidiomycota</taxon>
        <taxon>Ustilaginomycotina</taxon>
        <taxon>Ustilaginomycetes</taxon>
        <taxon>Ustilaginales</taxon>
        <taxon>Ustilaginaceae</taxon>
        <taxon>Ustilago</taxon>
    </lineage>
</organism>
<feature type="compositionally biased region" description="Low complexity" evidence="12">
    <location>
        <begin position="380"/>
        <end position="389"/>
    </location>
</feature>
<dbReference type="Gene3D" id="3.10.129.10">
    <property type="entry name" value="Hotdog Thioesterase"/>
    <property type="match status" value="1"/>
</dbReference>
<accession>A0A8H8QJ67</accession>
<feature type="compositionally biased region" description="Low complexity" evidence="12">
    <location>
        <begin position="402"/>
        <end position="416"/>
    </location>
</feature>
<dbReference type="PANTHER" id="PTHR12209">
    <property type="entry name" value="NON-SPECIFIC SERINE/THREONINE PROTEIN KINASE"/>
    <property type="match status" value="1"/>
</dbReference>
<gene>
    <name evidence="14" type="ORF">UBRO2_01532</name>
</gene>
<dbReference type="FunFam" id="1.10.510.10:FF:000845">
    <property type="entry name" value="Probable bifunctional tRNA threonylcarbamoyladenosine biosynthesis protein"/>
    <property type="match status" value="1"/>
</dbReference>
<evidence type="ECO:0000256" key="6">
    <source>
        <dbReference type="ARBA" id="ARBA00022694"/>
    </source>
</evidence>
<comment type="caution">
    <text evidence="14">The sequence shown here is derived from an EMBL/GenBank/DDBJ whole genome shotgun (WGS) entry which is preliminary data.</text>
</comment>